<evidence type="ECO:0000256" key="11">
    <source>
        <dbReference type="ARBA" id="ARBA00023201"/>
    </source>
</evidence>
<organism evidence="17 18">
    <name type="scientific">Marinobacter salinus</name>
    <dbReference type="NCBI Taxonomy" id="1874317"/>
    <lineage>
        <taxon>Bacteria</taxon>
        <taxon>Pseudomonadati</taxon>
        <taxon>Pseudomonadota</taxon>
        <taxon>Gammaproteobacteria</taxon>
        <taxon>Pseudomonadales</taxon>
        <taxon>Marinobacteraceae</taxon>
        <taxon>Marinobacter</taxon>
    </lineage>
</organism>
<keyword evidence="16" id="KW-0997">Cell inner membrane</keyword>
<dbReference type="PROSITE" id="PS50283">
    <property type="entry name" value="NA_SOLUT_SYMP_3"/>
    <property type="match status" value="1"/>
</dbReference>
<feature type="transmembrane region" description="Helical" evidence="16">
    <location>
        <begin position="125"/>
        <end position="141"/>
    </location>
</feature>
<evidence type="ECO:0000256" key="2">
    <source>
        <dbReference type="ARBA" id="ARBA00006434"/>
    </source>
</evidence>
<keyword evidence="18" id="KW-1185">Reference proteome</keyword>
<dbReference type="PANTHER" id="PTHR48086:SF3">
    <property type="entry name" value="SODIUM_PROLINE SYMPORTER"/>
    <property type="match status" value="1"/>
</dbReference>
<keyword evidence="5 16" id="KW-0812">Transmembrane</keyword>
<dbReference type="GO" id="GO:0005298">
    <property type="term" value="F:proline:sodium symporter activity"/>
    <property type="evidence" value="ECO:0007669"/>
    <property type="project" value="UniProtKB-UniRule"/>
</dbReference>
<keyword evidence="6 16" id="KW-0769">Symport</keyword>
<feature type="transmembrane region" description="Helical" evidence="16">
    <location>
        <begin position="402"/>
        <end position="421"/>
    </location>
</feature>
<keyword evidence="8 16" id="KW-0915">Sodium</keyword>
<dbReference type="NCBIfam" id="TIGR00813">
    <property type="entry name" value="sss"/>
    <property type="match status" value="1"/>
</dbReference>
<evidence type="ECO:0000256" key="14">
    <source>
        <dbReference type="ARBA" id="ARBA00082709"/>
    </source>
</evidence>
<comment type="subcellular location">
    <subcellularLocation>
        <location evidence="16">Cell inner membrane</location>
        <topology evidence="16">Multi-pass membrane protein</topology>
    </subcellularLocation>
    <subcellularLocation>
        <location evidence="1">Cell membrane</location>
        <topology evidence="1">Multi-pass membrane protein</topology>
    </subcellularLocation>
</comment>
<feature type="transmembrane region" description="Helical" evidence="16">
    <location>
        <begin position="6"/>
        <end position="27"/>
    </location>
</feature>
<dbReference type="InterPro" id="IPR001734">
    <property type="entry name" value="Na/solute_symporter"/>
</dbReference>
<dbReference type="PANTHER" id="PTHR48086">
    <property type="entry name" value="SODIUM/PROLINE SYMPORTER-RELATED"/>
    <property type="match status" value="1"/>
</dbReference>
<dbReference type="Gene3D" id="1.20.1730.10">
    <property type="entry name" value="Sodium/glucose cotransporter"/>
    <property type="match status" value="1"/>
</dbReference>
<evidence type="ECO:0000256" key="7">
    <source>
        <dbReference type="ARBA" id="ARBA00022989"/>
    </source>
</evidence>
<evidence type="ECO:0000256" key="12">
    <source>
        <dbReference type="ARBA" id="ARBA00033708"/>
    </source>
</evidence>
<evidence type="ECO:0000313" key="18">
    <source>
        <dbReference type="Proteomes" id="UP000177445"/>
    </source>
</evidence>
<dbReference type="STRING" id="1874317.BKP64_03405"/>
<dbReference type="EMBL" id="CP017715">
    <property type="protein sequence ID" value="AOY87308.1"/>
    <property type="molecule type" value="Genomic_DNA"/>
</dbReference>
<keyword evidence="3 16" id="KW-0813">Transport</keyword>
<evidence type="ECO:0000256" key="15">
    <source>
        <dbReference type="RuleBase" id="RU362091"/>
    </source>
</evidence>
<dbReference type="GO" id="GO:0005886">
    <property type="term" value="C:plasma membrane"/>
    <property type="evidence" value="ECO:0007669"/>
    <property type="project" value="UniProtKB-SubCell"/>
</dbReference>
<sequence>MIGNSVGISITFLAYILLMLGIGYVAWKRTSNLSDYILGGRSLGPLPSAISAGASDMSGWLLLGLPGYAYAAGYEAIWIAVGLLAGTWLNWLFVASRLRTYSLAAGDSLTLPSYFENRFHDTSRILRVVSAFFILMFFLFYTSSGLVAGGKLFETVFGLDYTVAVIVGTIAVVSYTFFGGFLTVTWTDVIQGLLMFAALLLVPIMAINADGGWSATTVAMEAKNPEFLDAFTGTDGKALGILSILSLLGWGLGYFGQPHILARFKAIRSEDDVPAARRIAVIWSGLGLLGALLCGFAAIGYFDTPLDDGERAFMLLVDALFHPVIAGILLAAILAAIMSTADSQLLVSSSALAEDFYKALFRKEASQEELVWVGRFAVVGIAVIACILGLNPDSKVLELVSYAWAGFGAAFGPALILSLFWREMTRNGAIAGIIVGGVTVVVWGNMSGGLLDLYEIIPGFIFATIAIVLVSKFGDAPHAKILEGFDKAIKARYHNLP</sequence>
<comment type="catalytic activity">
    <reaction evidence="12">
        <text>L-proline(in) + Na(+)(in) = L-proline(out) + Na(+)(out)</text>
        <dbReference type="Rhea" id="RHEA:28967"/>
        <dbReference type="ChEBI" id="CHEBI:29101"/>
        <dbReference type="ChEBI" id="CHEBI:60039"/>
    </reaction>
</comment>
<dbReference type="NCBIfam" id="TIGR02121">
    <property type="entry name" value="Na_Pro_sym"/>
    <property type="match status" value="1"/>
</dbReference>
<evidence type="ECO:0000256" key="10">
    <source>
        <dbReference type="ARBA" id="ARBA00023136"/>
    </source>
</evidence>
<evidence type="ECO:0000256" key="8">
    <source>
        <dbReference type="ARBA" id="ARBA00023053"/>
    </source>
</evidence>
<feature type="transmembrane region" description="Helical" evidence="16">
    <location>
        <begin position="238"/>
        <end position="257"/>
    </location>
</feature>
<feature type="transmembrane region" description="Helical" evidence="16">
    <location>
        <begin position="76"/>
        <end position="94"/>
    </location>
</feature>
<keyword evidence="16" id="KW-0029">Amino-acid transport</keyword>
<dbReference type="Proteomes" id="UP000177445">
    <property type="component" value="Chromosome"/>
</dbReference>
<protein>
    <recommendedName>
        <fullName evidence="13 16">Sodium/proline symporter</fullName>
    </recommendedName>
    <alternativeName>
        <fullName evidence="14 16">Proline permease</fullName>
    </alternativeName>
</protein>
<dbReference type="OrthoDB" id="9789704at2"/>
<dbReference type="InterPro" id="IPR050277">
    <property type="entry name" value="Sodium:Solute_Symporter"/>
</dbReference>
<dbReference type="AlphaFoldDB" id="A0A1D9GI40"/>
<dbReference type="InterPro" id="IPR038377">
    <property type="entry name" value="Na/Glc_symporter_sf"/>
</dbReference>
<feature type="transmembrane region" description="Helical" evidence="16">
    <location>
        <begin position="161"/>
        <end position="182"/>
    </location>
</feature>
<keyword evidence="10 16" id="KW-0472">Membrane</keyword>
<dbReference type="InterPro" id="IPR011851">
    <property type="entry name" value="Na/Pro_symporter"/>
</dbReference>
<proteinExistence type="inferred from homology"/>
<dbReference type="Pfam" id="PF00474">
    <property type="entry name" value="SSF"/>
    <property type="match status" value="1"/>
</dbReference>
<evidence type="ECO:0000256" key="6">
    <source>
        <dbReference type="ARBA" id="ARBA00022847"/>
    </source>
</evidence>
<name>A0A1D9GI40_9GAMM</name>
<dbReference type="KEGG" id="msq:BKP64_03405"/>
<dbReference type="CDD" id="cd11475">
    <property type="entry name" value="SLC5sbd_PutP"/>
    <property type="match status" value="1"/>
</dbReference>
<keyword evidence="7 16" id="KW-1133">Transmembrane helix</keyword>
<accession>A0A1D9GI40</accession>
<keyword evidence="11 16" id="KW-0739">Sodium transport</keyword>
<feature type="transmembrane region" description="Helical" evidence="16">
    <location>
        <begin position="278"/>
        <end position="301"/>
    </location>
</feature>
<feature type="transmembrane region" description="Helical" evidence="16">
    <location>
        <begin position="370"/>
        <end position="390"/>
    </location>
</feature>
<comment type="function">
    <text evidence="16">Catalyzes the sodium-dependent uptake of extracellular L-proline.</text>
</comment>
<evidence type="ECO:0000256" key="1">
    <source>
        <dbReference type="ARBA" id="ARBA00004651"/>
    </source>
</evidence>
<dbReference type="RefSeq" id="WP_070966050.1">
    <property type="nucleotide sequence ID" value="NZ_CP017715.1"/>
</dbReference>
<reference evidence="17 18" key="1">
    <citation type="submission" date="2016-10" db="EMBL/GenBank/DDBJ databases">
        <title>Marinobacter salinus sp. nov., a moderately halophilic bacterium isolated from a tidal flat environment.</title>
        <authorList>
            <person name="Park S.-J."/>
        </authorList>
    </citation>
    <scope>NUCLEOTIDE SEQUENCE [LARGE SCALE GENOMIC DNA]</scope>
    <source>
        <strain evidence="17 18">Hb8</strain>
    </source>
</reference>
<feature type="transmembrane region" description="Helical" evidence="16">
    <location>
        <begin position="189"/>
        <end position="207"/>
    </location>
</feature>
<dbReference type="GO" id="GO:0031402">
    <property type="term" value="F:sodium ion binding"/>
    <property type="evidence" value="ECO:0007669"/>
    <property type="project" value="UniProtKB-UniRule"/>
</dbReference>
<feature type="transmembrane region" description="Helical" evidence="16">
    <location>
        <begin position="313"/>
        <end position="337"/>
    </location>
</feature>
<evidence type="ECO:0000256" key="13">
    <source>
        <dbReference type="ARBA" id="ARBA00067214"/>
    </source>
</evidence>
<dbReference type="FunFam" id="1.20.1730.10:FF:000002">
    <property type="entry name" value="Sodium/proline symporter"/>
    <property type="match status" value="1"/>
</dbReference>
<evidence type="ECO:0000256" key="5">
    <source>
        <dbReference type="ARBA" id="ARBA00022692"/>
    </source>
</evidence>
<evidence type="ECO:0000256" key="9">
    <source>
        <dbReference type="ARBA" id="ARBA00023065"/>
    </source>
</evidence>
<evidence type="ECO:0000256" key="4">
    <source>
        <dbReference type="ARBA" id="ARBA00022475"/>
    </source>
</evidence>
<dbReference type="GO" id="GO:0015193">
    <property type="term" value="F:L-proline transmembrane transporter activity"/>
    <property type="evidence" value="ECO:0007669"/>
    <property type="project" value="TreeGrafter"/>
</dbReference>
<evidence type="ECO:0000256" key="16">
    <source>
        <dbReference type="RuleBase" id="RU366012"/>
    </source>
</evidence>
<gene>
    <name evidence="17" type="ORF">BKP64_03405</name>
</gene>
<evidence type="ECO:0000256" key="3">
    <source>
        <dbReference type="ARBA" id="ARBA00022448"/>
    </source>
</evidence>
<dbReference type="GO" id="GO:0015824">
    <property type="term" value="P:proline transport"/>
    <property type="evidence" value="ECO:0007669"/>
    <property type="project" value="UniProtKB-UniRule"/>
</dbReference>
<feature type="transmembrane region" description="Helical" evidence="16">
    <location>
        <begin position="428"/>
        <end position="447"/>
    </location>
</feature>
<evidence type="ECO:0000313" key="17">
    <source>
        <dbReference type="EMBL" id="AOY87308.1"/>
    </source>
</evidence>
<feature type="transmembrane region" description="Helical" evidence="16">
    <location>
        <begin position="453"/>
        <end position="470"/>
    </location>
</feature>
<keyword evidence="9 16" id="KW-0406">Ion transport</keyword>
<comment type="similarity">
    <text evidence="2 15">Belongs to the sodium:solute symporter (SSF) (TC 2.A.21) family.</text>
</comment>
<keyword evidence="4" id="KW-1003">Cell membrane</keyword>